<feature type="domain" description="Beta-galactosidase trimerisation" evidence="12">
    <location>
        <begin position="403"/>
        <end position="604"/>
    </location>
</feature>
<dbReference type="InterPro" id="IPR013529">
    <property type="entry name" value="Glyco_hydro_42_N"/>
</dbReference>
<dbReference type="InterPro" id="IPR003476">
    <property type="entry name" value="Glyco_hydro_42"/>
</dbReference>
<feature type="active site" description="Nucleophile" evidence="7">
    <location>
        <position position="315"/>
    </location>
</feature>
<evidence type="ECO:0000256" key="3">
    <source>
        <dbReference type="ARBA" id="ARBA00012756"/>
    </source>
</evidence>
<dbReference type="InterPro" id="IPR029062">
    <property type="entry name" value="Class_I_gatase-like"/>
</dbReference>
<evidence type="ECO:0000256" key="1">
    <source>
        <dbReference type="ARBA" id="ARBA00001412"/>
    </source>
</evidence>
<evidence type="ECO:0000256" key="8">
    <source>
        <dbReference type="PIRSR" id="PIRSR001084-2"/>
    </source>
</evidence>
<evidence type="ECO:0000313" key="14">
    <source>
        <dbReference type="EMBL" id="TDK25343.1"/>
    </source>
</evidence>
<feature type="binding site" evidence="9">
    <location>
        <position position="166"/>
    </location>
    <ligand>
        <name>Zn(2+)</name>
        <dbReference type="ChEBI" id="CHEBI:29105"/>
    </ligand>
</feature>
<feature type="binding site" evidence="8">
    <location>
        <position position="157"/>
    </location>
    <ligand>
        <name>substrate</name>
    </ligand>
</feature>
<evidence type="ECO:0000256" key="2">
    <source>
        <dbReference type="ARBA" id="ARBA00005940"/>
    </source>
</evidence>
<dbReference type="EMBL" id="SMTK01000003">
    <property type="protein sequence ID" value="TDK25343.1"/>
    <property type="molecule type" value="Genomic_DNA"/>
</dbReference>
<dbReference type="AlphaFoldDB" id="A0A4R5TW44"/>
<feature type="domain" description="Glycoside hydrolase family 42 N-terminal" evidence="11">
    <location>
        <begin position="22"/>
        <end position="392"/>
    </location>
</feature>
<keyword evidence="4 6" id="KW-0378">Hydrolase</keyword>
<evidence type="ECO:0000256" key="4">
    <source>
        <dbReference type="ARBA" id="ARBA00022801"/>
    </source>
</evidence>
<sequence>MNLNKYPVTELSGNGKLVYGCDYNPEQWSREVWQEDVQLMKQAGVNLVAINIFGWAELESSPGNYSFERLDEILDLLHEHGIGVNLGTGTSSTPAWLTTLHPEILPQSADGVRAWPGGRQAWCSSSPVYREHALRLVEQVSRRYGAHPAVRLWHVSNELGCHNALCYCDVSASAFRGWLRNRYETLDALNAAWGTTFWSQRYSGWDQVLPPRTTISAYNPTQVLDFHRFSSDELLGYYSAEAEILRQHSTVPVTTNFMITAHIRTQDYWSWAPHMDVIANDHYLDHRLEAPTIELAFAADATRGLAQGSPWLLMEHSTSAVNWQPRNIAKAPGEMIRNSLAHLARGADGLCFFQWRASVQGSEKFHSAMLPHAGTDSRVWKEVVELGGILERLTEVGGSTVTAEAALVFSWEAWWAYDRESHPSSDIAYLDQVHAAYKALWEAGITVDIVAPGADLSAYKLAVVPGLYLVRDSDAAALADYVAGGGHALVTFFSGIVDENEKVRTGGYPGAYRELLGIRTEEFLPLAPGDTPPLDNGTAASLWSEALRLEGAEAMVSFTGGHLAGTAAVTRNRHGAGTAWYLGTALEPAALRETLTQAAAGAGITVASTPEGLETVVRSNGDRSYVFLINHSHEEHKHAIQGQELVVGEEVADVVVVPAGAVRVVRTSTPAHPTNGLPTGSKDVESD</sequence>
<organism evidence="14 15">
    <name type="scientific">Arthrobacter crusticola</name>
    <dbReference type="NCBI Taxonomy" id="2547960"/>
    <lineage>
        <taxon>Bacteria</taxon>
        <taxon>Bacillati</taxon>
        <taxon>Actinomycetota</taxon>
        <taxon>Actinomycetes</taxon>
        <taxon>Micrococcales</taxon>
        <taxon>Micrococcaceae</taxon>
        <taxon>Arthrobacter</taxon>
    </lineage>
</organism>
<dbReference type="GO" id="GO:0009341">
    <property type="term" value="C:beta-galactosidase complex"/>
    <property type="evidence" value="ECO:0007669"/>
    <property type="project" value="InterPro"/>
</dbReference>
<evidence type="ECO:0000256" key="10">
    <source>
        <dbReference type="SAM" id="MobiDB-lite"/>
    </source>
</evidence>
<dbReference type="PIRSF" id="PIRSF001084">
    <property type="entry name" value="B-galactosidase"/>
    <property type="match status" value="1"/>
</dbReference>
<keyword evidence="15" id="KW-1185">Reference proteome</keyword>
<dbReference type="Pfam" id="PF02449">
    <property type="entry name" value="Glyco_hydro_42"/>
    <property type="match status" value="1"/>
</dbReference>
<keyword evidence="9" id="KW-0862">Zinc</keyword>
<evidence type="ECO:0000313" key="15">
    <source>
        <dbReference type="Proteomes" id="UP000295411"/>
    </source>
</evidence>
<dbReference type="InterPro" id="IPR013780">
    <property type="entry name" value="Glyco_hydro_b"/>
</dbReference>
<dbReference type="PANTHER" id="PTHR36447:SF1">
    <property type="entry name" value="BETA-GALACTOSIDASE GANA"/>
    <property type="match status" value="1"/>
</dbReference>
<dbReference type="EC" id="3.2.1.23" evidence="3 6"/>
<dbReference type="Pfam" id="PF08532">
    <property type="entry name" value="Glyco_hydro_42M"/>
    <property type="match status" value="1"/>
</dbReference>
<comment type="similarity">
    <text evidence="2 6">Belongs to the glycosyl hydrolase 42 family.</text>
</comment>
<dbReference type="Proteomes" id="UP000295411">
    <property type="component" value="Unassembled WGS sequence"/>
</dbReference>
<accession>A0A4R5TW44</accession>
<feature type="region of interest" description="Disordered" evidence="10">
    <location>
        <begin position="667"/>
        <end position="687"/>
    </location>
</feature>
<dbReference type="GO" id="GO:0004565">
    <property type="term" value="F:beta-galactosidase activity"/>
    <property type="evidence" value="ECO:0007669"/>
    <property type="project" value="UniProtKB-EC"/>
</dbReference>
<dbReference type="PANTHER" id="PTHR36447">
    <property type="entry name" value="BETA-GALACTOSIDASE GANA"/>
    <property type="match status" value="1"/>
</dbReference>
<dbReference type="Pfam" id="PF08533">
    <property type="entry name" value="Glyco_hydro_42C"/>
    <property type="match status" value="1"/>
</dbReference>
<comment type="catalytic activity">
    <reaction evidence="1 6">
        <text>Hydrolysis of terminal non-reducing beta-D-galactose residues in beta-D-galactosides.</text>
        <dbReference type="EC" id="3.2.1.23"/>
    </reaction>
</comment>
<dbReference type="SUPFAM" id="SSF51445">
    <property type="entry name" value="(Trans)glycosidases"/>
    <property type="match status" value="1"/>
</dbReference>
<dbReference type="Gene3D" id="3.40.50.880">
    <property type="match status" value="1"/>
</dbReference>
<dbReference type="Gene3D" id="2.60.40.1180">
    <property type="entry name" value="Golgi alpha-mannosidase II"/>
    <property type="match status" value="1"/>
</dbReference>
<evidence type="ECO:0000256" key="6">
    <source>
        <dbReference type="PIRNR" id="PIRNR001084"/>
    </source>
</evidence>
<dbReference type="OrthoDB" id="9800974at2"/>
<reference evidence="14 15" key="1">
    <citation type="submission" date="2019-03" db="EMBL/GenBank/DDBJ databases">
        <title>Arthrobacter sp. nov., an bacterium isolated from biocrust in Mu Us Desert.</title>
        <authorList>
            <person name="Lixiong L."/>
        </authorList>
    </citation>
    <scope>NUCLEOTIDE SEQUENCE [LARGE SCALE GENOMIC DNA]</scope>
    <source>
        <strain evidence="14 15">SLN-3</strain>
    </source>
</reference>
<dbReference type="GO" id="GO:0046872">
    <property type="term" value="F:metal ion binding"/>
    <property type="evidence" value="ECO:0007669"/>
    <property type="project" value="UniProtKB-KW"/>
</dbReference>
<name>A0A4R5TW44_9MICC</name>
<dbReference type="Gene3D" id="3.20.20.80">
    <property type="entry name" value="Glycosidases"/>
    <property type="match status" value="1"/>
</dbReference>
<evidence type="ECO:0000259" key="13">
    <source>
        <dbReference type="Pfam" id="PF08533"/>
    </source>
</evidence>
<dbReference type="RefSeq" id="WP_133403619.1">
    <property type="nucleotide sequence ID" value="NZ_SMTK01000003.1"/>
</dbReference>
<keyword evidence="5 6" id="KW-0326">Glycosidase</keyword>
<keyword evidence="9" id="KW-0479">Metal-binding</keyword>
<comment type="caution">
    <text evidence="14">The sequence shown here is derived from an EMBL/GenBank/DDBJ whole genome shotgun (WGS) entry which is preliminary data.</text>
</comment>
<feature type="domain" description="Beta-galactosidase C-terminal" evidence="13">
    <location>
        <begin position="612"/>
        <end position="666"/>
    </location>
</feature>
<feature type="binding site" evidence="9">
    <location>
        <position position="123"/>
    </location>
    <ligand>
        <name>Zn(2+)</name>
        <dbReference type="ChEBI" id="CHEBI:29105"/>
    </ligand>
</feature>
<dbReference type="InterPro" id="IPR013738">
    <property type="entry name" value="Beta_galactosidase_Trimer"/>
</dbReference>
<evidence type="ECO:0000256" key="7">
    <source>
        <dbReference type="PIRSR" id="PIRSR001084-1"/>
    </source>
</evidence>
<evidence type="ECO:0000256" key="5">
    <source>
        <dbReference type="ARBA" id="ARBA00023295"/>
    </source>
</evidence>
<dbReference type="GO" id="GO:0006012">
    <property type="term" value="P:galactose metabolic process"/>
    <property type="evidence" value="ECO:0007669"/>
    <property type="project" value="InterPro"/>
</dbReference>
<evidence type="ECO:0000259" key="12">
    <source>
        <dbReference type="Pfam" id="PF08532"/>
    </source>
</evidence>
<feature type="active site" description="Proton donor" evidence="7">
    <location>
        <position position="158"/>
    </location>
</feature>
<feature type="compositionally biased region" description="Polar residues" evidence="10">
    <location>
        <begin position="667"/>
        <end position="678"/>
    </location>
</feature>
<evidence type="ECO:0000256" key="9">
    <source>
        <dbReference type="PIRSR" id="PIRSR001084-3"/>
    </source>
</evidence>
<dbReference type="CDD" id="cd03143">
    <property type="entry name" value="A4_beta-galactosidase_middle_domain"/>
    <property type="match status" value="1"/>
</dbReference>
<dbReference type="InterPro" id="IPR013739">
    <property type="entry name" value="Beta_galactosidase_C"/>
</dbReference>
<dbReference type="InterPro" id="IPR017853">
    <property type="entry name" value="GH"/>
</dbReference>
<dbReference type="SUPFAM" id="SSF52317">
    <property type="entry name" value="Class I glutamine amidotransferase-like"/>
    <property type="match status" value="1"/>
</dbReference>
<feature type="binding site" evidence="9">
    <location>
        <position position="168"/>
    </location>
    <ligand>
        <name>Zn(2+)</name>
        <dbReference type="ChEBI" id="CHEBI:29105"/>
    </ligand>
</feature>
<feature type="binding site" evidence="8">
    <location>
        <position position="119"/>
    </location>
    <ligand>
        <name>substrate</name>
    </ligand>
</feature>
<proteinExistence type="inferred from homology"/>
<evidence type="ECO:0000259" key="11">
    <source>
        <dbReference type="Pfam" id="PF02449"/>
    </source>
</evidence>
<feature type="binding site" evidence="8">
    <location>
        <position position="323"/>
    </location>
    <ligand>
        <name>substrate</name>
    </ligand>
</feature>
<protein>
    <recommendedName>
        <fullName evidence="3 6">Beta-galactosidase</fullName>
        <shortName evidence="6">Beta-gal</shortName>
        <ecNumber evidence="3 6">3.2.1.23</ecNumber>
    </recommendedName>
</protein>
<gene>
    <name evidence="14" type="ORF">E2F48_08695</name>
</gene>